<accession>A0A9N8H3F3</accession>
<keyword evidence="8" id="KW-0472">Membrane</keyword>
<dbReference type="Pfam" id="PF01435">
    <property type="entry name" value="Peptidase_M48"/>
    <property type="match status" value="1"/>
</dbReference>
<feature type="domain" description="Peptidase M48" evidence="9">
    <location>
        <begin position="159"/>
        <end position="336"/>
    </location>
</feature>
<keyword evidence="2" id="KW-0479">Metal-binding</keyword>
<evidence type="ECO:0000256" key="1">
    <source>
        <dbReference type="ARBA" id="ARBA00022670"/>
    </source>
</evidence>
<evidence type="ECO:0000256" key="5">
    <source>
        <dbReference type="ARBA" id="ARBA00023049"/>
    </source>
</evidence>
<dbReference type="InterPro" id="IPR001915">
    <property type="entry name" value="Peptidase_M48"/>
</dbReference>
<evidence type="ECO:0000259" key="9">
    <source>
        <dbReference type="Pfam" id="PF01435"/>
    </source>
</evidence>
<proteinExistence type="inferred from homology"/>
<dbReference type="AlphaFoldDB" id="A0A9N8H3F3"/>
<evidence type="ECO:0000313" key="10">
    <source>
        <dbReference type="EMBL" id="CAB9497770.1"/>
    </source>
</evidence>
<dbReference type="GO" id="GO:0016020">
    <property type="term" value="C:membrane"/>
    <property type="evidence" value="ECO:0007669"/>
    <property type="project" value="TreeGrafter"/>
</dbReference>
<dbReference type="GO" id="GO:0046872">
    <property type="term" value="F:metal ion binding"/>
    <property type="evidence" value="ECO:0007669"/>
    <property type="project" value="UniProtKB-KW"/>
</dbReference>
<feature type="compositionally biased region" description="Basic residues" evidence="7">
    <location>
        <begin position="1"/>
        <end position="11"/>
    </location>
</feature>
<keyword evidence="11" id="KW-1185">Reference proteome</keyword>
<protein>
    <submittedName>
        <fullName evidence="10">Metalloendopeptidase OMA1, mitochondrial</fullName>
    </submittedName>
</protein>
<comment type="cofactor">
    <cofactor evidence="6">
        <name>Zn(2+)</name>
        <dbReference type="ChEBI" id="CHEBI:29105"/>
    </cofactor>
    <text evidence="6">Binds 1 zinc ion per subunit.</text>
</comment>
<feature type="region of interest" description="Disordered" evidence="7">
    <location>
        <begin position="1"/>
        <end position="43"/>
    </location>
</feature>
<evidence type="ECO:0000256" key="6">
    <source>
        <dbReference type="RuleBase" id="RU003983"/>
    </source>
</evidence>
<keyword evidence="1 6" id="KW-0645">Protease</keyword>
<evidence type="ECO:0000256" key="2">
    <source>
        <dbReference type="ARBA" id="ARBA00022723"/>
    </source>
</evidence>
<dbReference type="PANTHER" id="PTHR22726:SF1">
    <property type="entry name" value="METALLOENDOPEPTIDASE OMA1, MITOCHONDRIAL"/>
    <property type="match status" value="1"/>
</dbReference>
<keyword evidence="8" id="KW-1133">Transmembrane helix</keyword>
<comment type="caution">
    <text evidence="10">The sequence shown here is derived from an EMBL/GenBank/DDBJ whole genome shotgun (WGS) entry which is preliminary data.</text>
</comment>
<dbReference type="PANTHER" id="PTHR22726">
    <property type="entry name" value="METALLOENDOPEPTIDASE OMA1"/>
    <property type="match status" value="1"/>
</dbReference>
<dbReference type="GO" id="GO:0004222">
    <property type="term" value="F:metalloendopeptidase activity"/>
    <property type="evidence" value="ECO:0007669"/>
    <property type="project" value="InterPro"/>
</dbReference>
<evidence type="ECO:0000256" key="4">
    <source>
        <dbReference type="ARBA" id="ARBA00022833"/>
    </source>
</evidence>
<feature type="transmembrane region" description="Helical" evidence="8">
    <location>
        <begin position="51"/>
        <end position="73"/>
    </location>
</feature>
<keyword evidence="4 6" id="KW-0862">Zinc</keyword>
<comment type="similarity">
    <text evidence="6">Belongs to the peptidase M48 family.</text>
</comment>
<dbReference type="OrthoDB" id="7464992at2759"/>
<name>A0A9N8H3F3_9STRA</name>
<keyword evidence="3 6" id="KW-0378">Hydrolase</keyword>
<evidence type="ECO:0000256" key="7">
    <source>
        <dbReference type="SAM" id="MobiDB-lite"/>
    </source>
</evidence>
<evidence type="ECO:0000256" key="8">
    <source>
        <dbReference type="SAM" id="Phobius"/>
    </source>
</evidence>
<keyword evidence="5 6" id="KW-0482">Metalloprotease</keyword>
<gene>
    <name evidence="10" type="ORF">SEMRO_25_G017130.1</name>
</gene>
<sequence>MEYPNVRRRQRPPSEYPTSESPHFHQGKKKDSSESKKGRRKRDQSTIKQQILVLLGSLSGLGVWYLTPVASWITTVLVQQIPVDADVILGRAALAEFESEYKAIYHPHWSPLVEQVGRELISTLERTSSDVLEQAGGEHHAVEKTLVSLLDGLSPTTTRTSSKARIHGFKWDFAVVKAPIVNAFALPGGYIRVTDKLLETLSPTRGELASLLGHEIGHALFRHSQKRIVQQKMFQLVISALTYEDHDEDEETFGEALGELLLQSAQFFGRQKFSRDDEYQADATGWILLQNSKSYNPQSVESLLTKLWTLQGKTPTTLDWMSTHPATENRIEALQEKWKGLNRREKKRLEYRPI</sequence>
<evidence type="ECO:0000256" key="3">
    <source>
        <dbReference type="ARBA" id="ARBA00022801"/>
    </source>
</evidence>
<dbReference type="Proteomes" id="UP001153069">
    <property type="component" value="Unassembled WGS sequence"/>
</dbReference>
<dbReference type="GO" id="GO:0051603">
    <property type="term" value="P:proteolysis involved in protein catabolic process"/>
    <property type="evidence" value="ECO:0007669"/>
    <property type="project" value="TreeGrafter"/>
</dbReference>
<evidence type="ECO:0000313" key="11">
    <source>
        <dbReference type="Proteomes" id="UP001153069"/>
    </source>
</evidence>
<dbReference type="CDD" id="cd07332">
    <property type="entry name" value="M48C_Oma1_like"/>
    <property type="match status" value="1"/>
</dbReference>
<dbReference type="Gene3D" id="3.30.2010.10">
    <property type="entry name" value="Metalloproteases ('zincins'), catalytic domain"/>
    <property type="match status" value="1"/>
</dbReference>
<reference evidence="10" key="1">
    <citation type="submission" date="2020-06" db="EMBL/GenBank/DDBJ databases">
        <authorList>
            <consortium name="Plant Systems Biology data submission"/>
        </authorList>
    </citation>
    <scope>NUCLEOTIDE SEQUENCE</scope>
    <source>
        <strain evidence="10">D6</strain>
    </source>
</reference>
<keyword evidence="8" id="KW-0812">Transmembrane</keyword>
<organism evidence="10 11">
    <name type="scientific">Seminavis robusta</name>
    <dbReference type="NCBI Taxonomy" id="568900"/>
    <lineage>
        <taxon>Eukaryota</taxon>
        <taxon>Sar</taxon>
        <taxon>Stramenopiles</taxon>
        <taxon>Ochrophyta</taxon>
        <taxon>Bacillariophyta</taxon>
        <taxon>Bacillariophyceae</taxon>
        <taxon>Bacillariophycidae</taxon>
        <taxon>Naviculales</taxon>
        <taxon>Naviculaceae</taxon>
        <taxon>Seminavis</taxon>
    </lineage>
</organism>
<dbReference type="InterPro" id="IPR051156">
    <property type="entry name" value="Mito/Outer_Membr_Metalloprot"/>
</dbReference>
<dbReference type="EMBL" id="CAICTM010000025">
    <property type="protein sequence ID" value="CAB9497770.1"/>
    <property type="molecule type" value="Genomic_DNA"/>
</dbReference>